<feature type="transmembrane region" description="Helical" evidence="11">
    <location>
        <begin position="29"/>
        <end position="55"/>
    </location>
</feature>
<dbReference type="HAMAP" id="MF_00276">
    <property type="entry name" value="KdpC"/>
    <property type="match status" value="1"/>
</dbReference>
<comment type="similarity">
    <text evidence="11">Belongs to the KdpC family.</text>
</comment>
<evidence type="ECO:0000256" key="9">
    <source>
        <dbReference type="ARBA" id="ARBA00023065"/>
    </source>
</evidence>
<dbReference type="PIRSF" id="PIRSF001296">
    <property type="entry name" value="K_ATPase_KdpC"/>
    <property type="match status" value="1"/>
</dbReference>
<dbReference type="GO" id="GO:0005524">
    <property type="term" value="F:ATP binding"/>
    <property type="evidence" value="ECO:0007669"/>
    <property type="project" value="UniProtKB-UniRule"/>
</dbReference>
<dbReference type="PANTHER" id="PTHR30042:SF2">
    <property type="entry name" value="POTASSIUM-TRANSPORTING ATPASE KDPC SUBUNIT"/>
    <property type="match status" value="1"/>
</dbReference>
<dbReference type="NCBIfam" id="TIGR00681">
    <property type="entry name" value="kdpC"/>
    <property type="match status" value="1"/>
</dbReference>
<dbReference type="RefSeq" id="WP_087014004.1">
    <property type="nucleotide sequence ID" value="NZ_FUUY01000010.1"/>
</dbReference>
<protein>
    <recommendedName>
        <fullName evidence="11">Potassium-transporting ATPase KdpC subunit</fullName>
    </recommendedName>
    <alternativeName>
        <fullName evidence="11">ATP phosphohydrolase [potassium-transporting] C chain</fullName>
    </alternativeName>
    <alternativeName>
        <fullName evidence="11">Potassium-binding and translocating subunit C</fullName>
    </alternativeName>
    <alternativeName>
        <fullName evidence="11">Potassium-translocating ATPase C chain</fullName>
    </alternativeName>
</protein>
<reference evidence="12 13" key="1">
    <citation type="submission" date="2017-02" db="EMBL/GenBank/DDBJ databases">
        <authorList>
            <person name="Peterson S.W."/>
        </authorList>
    </citation>
    <scope>NUCLEOTIDE SEQUENCE [LARGE SCALE GENOMIC DNA]</scope>
    <source>
        <strain evidence="12">C6</strain>
    </source>
</reference>
<evidence type="ECO:0000313" key="12">
    <source>
        <dbReference type="EMBL" id="SJX23091.1"/>
    </source>
</evidence>
<keyword evidence="3 11" id="KW-0633">Potassium transport</keyword>
<comment type="function">
    <text evidence="11">Part of the high-affinity ATP-driven potassium transport (or Kdp) system, which catalyzes the hydrolysis of ATP coupled with the electrogenic transport of potassium into the cytoplasm. This subunit acts as a catalytic chaperone that increases the ATP-binding affinity of the ATP-hydrolyzing subunit KdpB by the formation of a transient KdpB/KdpC/ATP ternary complex.</text>
</comment>
<gene>
    <name evidence="11 12" type="primary">kdpC</name>
    <name evidence="12" type="ORF">ACNJC6_02747</name>
</gene>
<evidence type="ECO:0000256" key="11">
    <source>
        <dbReference type="HAMAP-Rule" id="MF_00276"/>
    </source>
</evidence>
<evidence type="ECO:0000313" key="13">
    <source>
        <dbReference type="Proteomes" id="UP000196240"/>
    </source>
</evidence>
<dbReference type="Pfam" id="PF02669">
    <property type="entry name" value="KdpC"/>
    <property type="match status" value="1"/>
</dbReference>
<evidence type="ECO:0000256" key="5">
    <source>
        <dbReference type="ARBA" id="ARBA00022741"/>
    </source>
</evidence>
<comment type="subunit">
    <text evidence="11">The system is composed of three essential subunits: KdpA, KdpB and KdpC.</text>
</comment>
<evidence type="ECO:0000256" key="4">
    <source>
        <dbReference type="ARBA" id="ARBA00022692"/>
    </source>
</evidence>
<evidence type="ECO:0000256" key="8">
    <source>
        <dbReference type="ARBA" id="ARBA00022989"/>
    </source>
</evidence>
<keyword evidence="1 11" id="KW-0813">Transport</keyword>
<keyword evidence="7 11" id="KW-0630">Potassium</keyword>
<sequence length="211" mass="22970">MNTLLSHEQLNQQDLALSSQGHSVLRPSLGLVAVGFLITGMLYAIASVSIAQLIFPKQANGSVIKLDGKIIGSSLVGQNFVSEQYFHGRPSAVSYNVDGMAGSNLAISNLDLQKQIKERIVQFAQNNHITEQHVPNEMVTASGSGIDPDISPESALLQVKRVAQQRHLPEQHVRDLVQQQIQPAQFGIYGQARVNVLQLNLALDQLSSTTR</sequence>
<keyword evidence="9 11" id="KW-0406">Ion transport</keyword>
<proteinExistence type="inferred from homology"/>
<keyword evidence="6 11" id="KW-0067">ATP-binding</keyword>
<organism evidence="12 13">
    <name type="scientific">Acinetobacter johnsonii</name>
    <dbReference type="NCBI Taxonomy" id="40214"/>
    <lineage>
        <taxon>Bacteria</taxon>
        <taxon>Pseudomonadati</taxon>
        <taxon>Pseudomonadota</taxon>
        <taxon>Gammaproteobacteria</taxon>
        <taxon>Moraxellales</taxon>
        <taxon>Moraxellaceae</taxon>
        <taxon>Acinetobacter</taxon>
    </lineage>
</organism>
<dbReference type="InterPro" id="IPR003820">
    <property type="entry name" value="KdpC"/>
</dbReference>
<evidence type="ECO:0000256" key="7">
    <source>
        <dbReference type="ARBA" id="ARBA00022958"/>
    </source>
</evidence>
<keyword evidence="2 11" id="KW-1003">Cell membrane</keyword>
<dbReference type="GO" id="GO:0008556">
    <property type="term" value="F:P-type potassium transmembrane transporter activity"/>
    <property type="evidence" value="ECO:0007669"/>
    <property type="project" value="InterPro"/>
</dbReference>
<keyword evidence="4 11" id="KW-0812">Transmembrane</keyword>
<dbReference type="EMBL" id="FUUY01000010">
    <property type="protein sequence ID" value="SJX23091.1"/>
    <property type="molecule type" value="Genomic_DNA"/>
</dbReference>
<keyword evidence="5 11" id="KW-0547">Nucleotide-binding</keyword>
<evidence type="ECO:0000256" key="6">
    <source>
        <dbReference type="ARBA" id="ARBA00022840"/>
    </source>
</evidence>
<comment type="subcellular location">
    <subcellularLocation>
        <location evidence="11">Cell membrane</location>
        <topology evidence="11">Single-pass membrane protein</topology>
    </subcellularLocation>
</comment>
<evidence type="ECO:0000256" key="10">
    <source>
        <dbReference type="ARBA" id="ARBA00023136"/>
    </source>
</evidence>
<dbReference type="GO" id="GO:0005886">
    <property type="term" value="C:plasma membrane"/>
    <property type="evidence" value="ECO:0007669"/>
    <property type="project" value="UniProtKB-SubCell"/>
</dbReference>
<dbReference type="AlphaFoldDB" id="A0A1R7QFW8"/>
<name>A0A1R7QFW8_ACIJO</name>
<evidence type="ECO:0000256" key="1">
    <source>
        <dbReference type="ARBA" id="ARBA00022448"/>
    </source>
</evidence>
<dbReference type="NCBIfam" id="NF001454">
    <property type="entry name" value="PRK00315.1"/>
    <property type="match status" value="1"/>
</dbReference>
<keyword evidence="10 11" id="KW-0472">Membrane</keyword>
<dbReference type="Proteomes" id="UP000196240">
    <property type="component" value="Unassembled WGS sequence"/>
</dbReference>
<keyword evidence="8 11" id="KW-1133">Transmembrane helix</keyword>
<evidence type="ECO:0000256" key="2">
    <source>
        <dbReference type="ARBA" id="ARBA00022475"/>
    </source>
</evidence>
<keyword evidence="12" id="KW-0378">Hydrolase</keyword>
<evidence type="ECO:0000256" key="3">
    <source>
        <dbReference type="ARBA" id="ARBA00022538"/>
    </source>
</evidence>
<accession>A0A1R7QFW8</accession>
<dbReference type="GO" id="GO:0016787">
    <property type="term" value="F:hydrolase activity"/>
    <property type="evidence" value="ECO:0007669"/>
    <property type="project" value="UniProtKB-KW"/>
</dbReference>
<dbReference type="PANTHER" id="PTHR30042">
    <property type="entry name" value="POTASSIUM-TRANSPORTING ATPASE C CHAIN"/>
    <property type="match status" value="1"/>
</dbReference>